<dbReference type="AlphaFoldDB" id="A0A9D4R4T4"/>
<evidence type="ECO:0000313" key="2">
    <source>
        <dbReference type="Proteomes" id="UP000828390"/>
    </source>
</evidence>
<keyword evidence="2" id="KW-1185">Reference proteome</keyword>
<reference evidence="1" key="1">
    <citation type="journal article" date="2019" name="bioRxiv">
        <title>The Genome of the Zebra Mussel, Dreissena polymorpha: A Resource for Invasive Species Research.</title>
        <authorList>
            <person name="McCartney M.A."/>
            <person name="Auch B."/>
            <person name="Kono T."/>
            <person name="Mallez S."/>
            <person name="Zhang Y."/>
            <person name="Obille A."/>
            <person name="Becker A."/>
            <person name="Abrahante J.E."/>
            <person name="Garbe J."/>
            <person name="Badalamenti J.P."/>
            <person name="Herman A."/>
            <person name="Mangelson H."/>
            <person name="Liachko I."/>
            <person name="Sullivan S."/>
            <person name="Sone E.D."/>
            <person name="Koren S."/>
            <person name="Silverstein K.A.T."/>
            <person name="Beckman K.B."/>
            <person name="Gohl D.M."/>
        </authorList>
    </citation>
    <scope>NUCLEOTIDE SEQUENCE</scope>
    <source>
        <strain evidence="1">Duluth1</strain>
        <tissue evidence="1">Whole animal</tissue>
    </source>
</reference>
<organism evidence="1 2">
    <name type="scientific">Dreissena polymorpha</name>
    <name type="common">Zebra mussel</name>
    <name type="synonym">Mytilus polymorpha</name>
    <dbReference type="NCBI Taxonomy" id="45954"/>
    <lineage>
        <taxon>Eukaryota</taxon>
        <taxon>Metazoa</taxon>
        <taxon>Spiralia</taxon>
        <taxon>Lophotrochozoa</taxon>
        <taxon>Mollusca</taxon>
        <taxon>Bivalvia</taxon>
        <taxon>Autobranchia</taxon>
        <taxon>Heteroconchia</taxon>
        <taxon>Euheterodonta</taxon>
        <taxon>Imparidentia</taxon>
        <taxon>Neoheterodontei</taxon>
        <taxon>Myida</taxon>
        <taxon>Dreissenoidea</taxon>
        <taxon>Dreissenidae</taxon>
        <taxon>Dreissena</taxon>
    </lineage>
</organism>
<evidence type="ECO:0000313" key="1">
    <source>
        <dbReference type="EMBL" id="KAH3854954.1"/>
    </source>
</evidence>
<dbReference type="Proteomes" id="UP000828390">
    <property type="component" value="Unassembled WGS sequence"/>
</dbReference>
<comment type="caution">
    <text evidence="1">The sequence shown here is derived from an EMBL/GenBank/DDBJ whole genome shotgun (WGS) entry which is preliminary data.</text>
</comment>
<sequence>MVAKLFFLQGWWSSRSAYSYVSFALGGKATVHVAKPCPTNPLIRGLVRRGVFVALLHISCSVNGLVEHTGQKLTIVSHKMPSQFFHFCRA</sequence>
<reference evidence="1" key="2">
    <citation type="submission" date="2020-11" db="EMBL/GenBank/DDBJ databases">
        <authorList>
            <person name="McCartney M.A."/>
            <person name="Auch B."/>
            <person name="Kono T."/>
            <person name="Mallez S."/>
            <person name="Becker A."/>
            <person name="Gohl D.M."/>
            <person name="Silverstein K.A.T."/>
            <person name="Koren S."/>
            <person name="Bechman K.B."/>
            <person name="Herman A."/>
            <person name="Abrahante J.E."/>
            <person name="Garbe J."/>
        </authorList>
    </citation>
    <scope>NUCLEOTIDE SEQUENCE</scope>
    <source>
        <strain evidence="1">Duluth1</strain>
        <tissue evidence="1">Whole animal</tissue>
    </source>
</reference>
<protein>
    <submittedName>
        <fullName evidence="1">Uncharacterized protein</fullName>
    </submittedName>
</protein>
<proteinExistence type="predicted"/>
<accession>A0A9D4R4T4</accession>
<dbReference type="EMBL" id="JAIWYP010000003">
    <property type="protein sequence ID" value="KAH3854954.1"/>
    <property type="molecule type" value="Genomic_DNA"/>
</dbReference>
<gene>
    <name evidence="1" type="ORF">DPMN_097513</name>
</gene>
<name>A0A9D4R4T4_DREPO</name>